<dbReference type="EMBL" id="JBHSBC010000048">
    <property type="protein sequence ID" value="MFC3985679.1"/>
    <property type="molecule type" value="Genomic_DNA"/>
</dbReference>
<keyword evidence="2" id="KW-1133">Transmembrane helix</keyword>
<feature type="region of interest" description="Disordered" evidence="1">
    <location>
        <begin position="1"/>
        <end position="24"/>
    </location>
</feature>
<keyword evidence="2" id="KW-0472">Membrane</keyword>
<comment type="caution">
    <text evidence="3">The sequence shown here is derived from an EMBL/GenBank/DDBJ whole genome shotgun (WGS) entry which is preliminary data.</text>
</comment>
<evidence type="ECO:0008006" key="5">
    <source>
        <dbReference type="Google" id="ProtNLM"/>
    </source>
</evidence>
<sequence length="196" mass="19300">MGDGADDRTPARELLETSPFKGDLDGELAAGRKRGISRLTLVLGAALALVVGVIVGIQAQKAFGGPTGDRTAAMRQGPGGYGVPGGYGGRGGFGGQGSGQSSGQGNGQGGFGNGQRGGQGGVTVGTVQKVEGGKVYLQQQDGTVVTVNTTDQTNVRISKQGKVGDLTTGGTVVVQGAKGADGSVTATAINEGGVRR</sequence>
<feature type="compositionally biased region" description="Gly residues" evidence="1">
    <location>
        <begin position="77"/>
        <end position="123"/>
    </location>
</feature>
<name>A0ABV8FAH4_9ACTN</name>
<reference evidence="4" key="1">
    <citation type="journal article" date="2019" name="Int. J. Syst. Evol. Microbiol.">
        <title>The Global Catalogue of Microorganisms (GCM) 10K type strain sequencing project: providing services to taxonomists for standard genome sequencing and annotation.</title>
        <authorList>
            <consortium name="The Broad Institute Genomics Platform"/>
            <consortium name="The Broad Institute Genome Sequencing Center for Infectious Disease"/>
            <person name="Wu L."/>
            <person name="Ma J."/>
        </authorList>
    </citation>
    <scope>NUCLEOTIDE SEQUENCE [LARGE SCALE GENOMIC DNA]</scope>
    <source>
        <strain evidence="4">TBRC 7912</strain>
    </source>
</reference>
<evidence type="ECO:0000256" key="1">
    <source>
        <dbReference type="SAM" id="MobiDB-lite"/>
    </source>
</evidence>
<protein>
    <recommendedName>
        <fullName evidence="5">DUF5666 domain-containing protein</fullName>
    </recommendedName>
</protein>
<evidence type="ECO:0000256" key="2">
    <source>
        <dbReference type="SAM" id="Phobius"/>
    </source>
</evidence>
<feature type="transmembrane region" description="Helical" evidence="2">
    <location>
        <begin position="39"/>
        <end position="57"/>
    </location>
</feature>
<feature type="region of interest" description="Disordered" evidence="1">
    <location>
        <begin position="64"/>
        <end position="124"/>
    </location>
</feature>
<proteinExistence type="predicted"/>
<gene>
    <name evidence="3" type="ORF">ACFOYY_36510</name>
</gene>
<keyword evidence="2" id="KW-0812">Transmembrane</keyword>
<feature type="compositionally biased region" description="Basic and acidic residues" evidence="1">
    <location>
        <begin position="1"/>
        <end position="15"/>
    </location>
</feature>
<evidence type="ECO:0000313" key="3">
    <source>
        <dbReference type="EMBL" id="MFC3985679.1"/>
    </source>
</evidence>
<accession>A0ABV8FAH4</accession>
<dbReference type="RefSeq" id="WP_386195824.1">
    <property type="nucleotide sequence ID" value="NZ_JBHSBC010000048.1"/>
</dbReference>
<organism evidence="3 4">
    <name type="scientific">Streptosporangium jomthongense</name>
    <dbReference type="NCBI Taxonomy" id="1193683"/>
    <lineage>
        <taxon>Bacteria</taxon>
        <taxon>Bacillati</taxon>
        <taxon>Actinomycetota</taxon>
        <taxon>Actinomycetes</taxon>
        <taxon>Streptosporangiales</taxon>
        <taxon>Streptosporangiaceae</taxon>
        <taxon>Streptosporangium</taxon>
    </lineage>
</organism>
<evidence type="ECO:0000313" key="4">
    <source>
        <dbReference type="Proteomes" id="UP001595698"/>
    </source>
</evidence>
<dbReference type="Proteomes" id="UP001595698">
    <property type="component" value="Unassembled WGS sequence"/>
</dbReference>
<keyword evidence="4" id="KW-1185">Reference proteome</keyword>